<accession>A0ABM7VHE4</accession>
<evidence type="ECO:0000313" key="2">
    <source>
        <dbReference type="Proteomes" id="UP001354989"/>
    </source>
</evidence>
<evidence type="ECO:0000313" key="1">
    <source>
        <dbReference type="EMBL" id="BDD00366.1"/>
    </source>
</evidence>
<protein>
    <submittedName>
        <fullName evidence="1">Uncharacterized protein</fullName>
    </submittedName>
</protein>
<keyword evidence="2" id="KW-1185">Reference proteome</keyword>
<dbReference type="Proteomes" id="UP001354989">
    <property type="component" value="Chromosome"/>
</dbReference>
<sequence length="32" mass="3820">MINMMEYNQYLSIDLLGYKKSKTLKALLFVYS</sequence>
<organism evidence="1 2">
    <name type="scientific">Persicobacter psychrovividus</name>
    <dbReference type="NCBI Taxonomy" id="387638"/>
    <lineage>
        <taxon>Bacteria</taxon>
        <taxon>Pseudomonadati</taxon>
        <taxon>Bacteroidota</taxon>
        <taxon>Cytophagia</taxon>
        <taxon>Cytophagales</taxon>
        <taxon>Persicobacteraceae</taxon>
        <taxon>Persicobacter</taxon>
    </lineage>
</organism>
<name>A0ABM7VHE4_9BACT</name>
<proteinExistence type="predicted"/>
<dbReference type="EMBL" id="AP025292">
    <property type="protein sequence ID" value="BDD00366.1"/>
    <property type="molecule type" value="Genomic_DNA"/>
</dbReference>
<gene>
    <name evidence="1" type="ORF">PEPS_26460</name>
</gene>
<reference evidence="1 2" key="1">
    <citation type="submission" date="2021-12" db="EMBL/GenBank/DDBJ databases">
        <title>Genome sequencing of bacteria with rrn-lacking chromosome and rrn-plasmid.</title>
        <authorList>
            <person name="Anda M."/>
            <person name="Iwasaki W."/>
        </authorList>
    </citation>
    <scope>NUCLEOTIDE SEQUENCE [LARGE SCALE GENOMIC DNA]</scope>
    <source>
        <strain evidence="1 2">NBRC 101262</strain>
    </source>
</reference>